<reference evidence="2 3" key="1">
    <citation type="submission" date="2019-01" db="EMBL/GenBank/DDBJ databases">
        <title>Draft genome sequences of three monokaryotic isolates of the white-rot basidiomycete fungus Dichomitus squalens.</title>
        <authorList>
            <consortium name="DOE Joint Genome Institute"/>
            <person name="Lopez S.C."/>
            <person name="Andreopoulos B."/>
            <person name="Pangilinan J."/>
            <person name="Lipzen A."/>
            <person name="Riley R."/>
            <person name="Ahrendt S."/>
            <person name="Ng V."/>
            <person name="Barry K."/>
            <person name="Daum C."/>
            <person name="Grigoriev I.V."/>
            <person name="Hilden K.S."/>
            <person name="Makela M.R."/>
            <person name="de Vries R.P."/>
        </authorList>
    </citation>
    <scope>NUCLEOTIDE SEQUENCE [LARGE SCALE GENOMIC DNA]</scope>
    <source>
        <strain evidence="2 3">CBS 464.89</strain>
    </source>
</reference>
<name>A0A4Q9PXX2_9APHY</name>
<keyword evidence="3" id="KW-1185">Reference proteome</keyword>
<evidence type="ECO:0000256" key="1">
    <source>
        <dbReference type="SAM" id="MobiDB-lite"/>
    </source>
</evidence>
<gene>
    <name evidence="2" type="ORF">BD310DRAFT_384361</name>
</gene>
<sequence>MESLCRPNRGAQLWWPLATGRVERRLMRTDGLAETSPSTRLRKLCSDADTGPPAQSPSTWVSIDADGSRLQHSRTSGFSLS</sequence>
<organism evidence="2 3">
    <name type="scientific">Dichomitus squalens</name>
    <dbReference type="NCBI Taxonomy" id="114155"/>
    <lineage>
        <taxon>Eukaryota</taxon>
        <taxon>Fungi</taxon>
        <taxon>Dikarya</taxon>
        <taxon>Basidiomycota</taxon>
        <taxon>Agaricomycotina</taxon>
        <taxon>Agaricomycetes</taxon>
        <taxon>Polyporales</taxon>
        <taxon>Polyporaceae</taxon>
        <taxon>Dichomitus</taxon>
    </lineage>
</organism>
<proteinExistence type="predicted"/>
<feature type="region of interest" description="Disordered" evidence="1">
    <location>
        <begin position="28"/>
        <end position="81"/>
    </location>
</feature>
<protein>
    <submittedName>
        <fullName evidence="2">Uncharacterized protein</fullName>
    </submittedName>
</protein>
<dbReference type="EMBL" id="ML145112">
    <property type="protein sequence ID" value="TBU59602.1"/>
    <property type="molecule type" value="Genomic_DNA"/>
</dbReference>
<dbReference type="Proteomes" id="UP000292082">
    <property type="component" value="Unassembled WGS sequence"/>
</dbReference>
<dbReference type="AlphaFoldDB" id="A0A4Q9PXX2"/>
<evidence type="ECO:0000313" key="3">
    <source>
        <dbReference type="Proteomes" id="UP000292082"/>
    </source>
</evidence>
<accession>A0A4Q9PXX2</accession>
<evidence type="ECO:0000313" key="2">
    <source>
        <dbReference type="EMBL" id="TBU59602.1"/>
    </source>
</evidence>